<keyword evidence="3" id="KW-1185">Reference proteome</keyword>
<feature type="region of interest" description="Disordered" evidence="1">
    <location>
        <begin position="185"/>
        <end position="239"/>
    </location>
</feature>
<feature type="compositionally biased region" description="Low complexity" evidence="1">
    <location>
        <begin position="269"/>
        <end position="286"/>
    </location>
</feature>
<feature type="compositionally biased region" description="Low complexity" evidence="1">
    <location>
        <begin position="123"/>
        <end position="135"/>
    </location>
</feature>
<name>A0A484AUP5_DRONA</name>
<accession>A0A484AUP5</accession>
<organism evidence="2 3">
    <name type="scientific">Drosophila navojoa</name>
    <name type="common">Fruit fly</name>
    <dbReference type="NCBI Taxonomy" id="7232"/>
    <lineage>
        <taxon>Eukaryota</taxon>
        <taxon>Metazoa</taxon>
        <taxon>Ecdysozoa</taxon>
        <taxon>Arthropoda</taxon>
        <taxon>Hexapoda</taxon>
        <taxon>Insecta</taxon>
        <taxon>Pterygota</taxon>
        <taxon>Neoptera</taxon>
        <taxon>Endopterygota</taxon>
        <taxon>Diptera</taxon>
        <taxon>Brachycera</taxon>
        <taxon>Muscomorpha</taxon>
        <taxon>Ephydroidea</taxon>
        <taxon>Drosophilidae</taxon>
        <taxon>Drosophila</taxon>
    </lineage>
</organism>
<dbReference type="PANTHER" id="PTHR14312">
    <property type="entry name" value="CREB/ATF BZIP TRANSCRIPTION FACTOR"/>
    <property type="match status" value="1"/>
</dbReference>
<sequence length="422" mass="45259">MPFGNEVDAGSIVVLVVVVLVSLSQKETQVFIYSALSRISLHLMPKANSCCLSQLCGMSSGLMSCVRENSPPLELDLSGAGPLSLPEGNSRAHGYQGPTTSTPIACPLAVAEGNECLTNAEHQQQQQQLQQQQQQQKRRRFHPLRNLRRIFRRRTITSADTGAAGGAQAGGAGAGLVAAPGSGSCNTLPPPASSSSEKNLRSVALAETASASSPASPLTHQQLHESYQTQSLPKSKSYGAHRDELLSVLLGKKRGASKHMNSSLEQPVQQSHSHAHNTSNTHTQSHSHSDAMYQTQRPQMGVAVFPDAMSMSRSAYFAEKQRSHHHPRQLRSVGDSSQDLDLAEDMGAAGGAADMSDSQRSLSEERLLDVDVDGSGYTRETLSQSHDSVFSESATASSLSIVLRQQQQEEEQEEQATPQAIC</sequence>
<feature type="region of interest" description="Disordered" evidence="1">
    <location>
        <begin position="401"/>
        <end position="422"/>
    </location>
</feature>
<dbReference type="GO" id="GO:0005634">
    <property type="term" value="C:nucleus"/>
    <property type="evidence" value="ECO:0007669"/>
    <property type="project" value="TreeGrafter"/>
</dbReference>
<feature type="compositionally biased region" description="Polar residues" evidence="1">
    <location>
        <begin position="220"/>
        <end position="234"/>
    </location>
</feature>
<dbReference type="STRING" id="7232.A0A484AUP5"/>
<dbReference type="GO" id="GO:0010468">
    <property type="term" value="P:regulation of gene expression"/>
    <property type="evidence" value="ECO:0007669"/>
    <property type="project" value="TreeGrafter"/>
</dbReference>
<feature type="compositionally biased region" description="Basic residues" evidence="1">
    <location>
        <begin position="136"/>
        <end position="155"/>
    </location>
</feature>
<dbReference type="PANTHER" id="PTHR14312:SF1">
    <property type="entry name" value="BASIC-LEUCINE ZIPPER TRANSCRIPTION FACTOR A"/>
    <property type="match status" value="1"/>
</dbReference>
<feature type="region of interest" description="Disordered" evidence="1">
    <location>
        <begin position="317"/>
        <end position="336"/>
    </location>
</feature>
<dbReference type="OrthoDB" id="8033264at2759"/>
<evidence type="ECO:0000256" key="1">
    <source>
        <dbReference type="SAM" id="MobiDB-lite"/>
    </source>
</evidence>
<comment type="caution">
    <text evidence="2">The sequence shown here is derived from an EMBL/GenBank/DDBJ whole genome shotgun (WGS) entry which is preliminary data.</text>
</comment>
<dbReference type="GO" id="GO:0043565">
    <property type="term" value="F:sequence-specific DNA binding"/>
    <property type="evidence" value="ECO:0007669"/>
    <property type="project" value="TreeGrafter"/>
</dbReference>
<feature type="region of interest" description="Disordered" evidence="1">
    <location>
        <begin position="121"/>
        <end position="171"/>
    </location>
</feature>
<evidence type="ECO:0000313" key="2">
    <source>
        <dbReference type="EMBL" id="TDG40103.1"/>
    </source>
</evidence>
<dbReference type="Proteomes" id="UP000295192">
    <property type="component" value="Unassembled WGS sequence"/>
</dbReference>
<evidence type="ECO:0000313" key="3">
    <source>
        <dbReference type="Proteomes" id="UP000295192"/>
    </source>
</evidence>
<proteinExistence type="predicted"/>
<feature type="compositionally biased region" description="Low complexity" evidence="1">
    <location>
        <begin position="204"/>
        <end position="219"/>
    </location>
</feature>
<reference evidence="2 3" key="1">
    <citation type="journal article" date="2019" name="J. Hered.">
        <title>An Improved Genome Assembly for Drosophila navojoa, the Basal Species in the mojavensis Cluster.</title>
        <authorList>
            <person name="Vanderlinde T."/>
            <person name="Dupim E.G."/>
            <person name="Nazario-Yepiz N.O."/>
            <person name="Carvalho A.B."/>
        </authorList>
    </citation>
    <scope>NUCLEOTIDE SEQUENCE [LARGE SCALE GENOMIC DNA]</scope>
    <source>
        <strain evidence="2">Navoj_Jal97</strain>
        <tissue evidence="2">Whole organism</tissue>
    </source>
</reference>
<dbReference type="AlphaFoldDB" id="A0A484AUP5"/>
<gene>
    <name evidence="2" type="ORF">AWZ03_013475</name>
</gene>
<feature type="compositionally biased region" description="Polar residues" evidence="1">
    <location>
        <begin position="259"/>
        <end position="268"/>
    </location>
</feature>
<feature type="region of interest" description="Disordered" evidence="1">
    <location>
        <begin position="254"/>
        <end position="291"/>
    </location>
</feature>
<dbReference type="EMBL" id="LSRL02000675">
    <property type="protein sequence ID" value="TDG40103.1"/>
    <property type="molecule type" value="Genomic_DNA"/>
</dbReference>
<protein>
    <submittedName>
        <fullName evidence="2">Uncharacterized protein</fullName>
    </submittedName>
</protein>